<reference evidence="3 4" key="1">
    <citation type="submission" date="2019-04" db="EMBL/GenBank/DDBJ databases">
        <title>Genome sequence of Bacillus hwajinpoensis strain Y2.</title>
        <authorList>
            <person name="Fair J.L."/>
            <person name="Maclea K.S."/>
        </authorList>
    </citation>
    <scope>NUCLEOTIDE SEQUENCE [LARGE SCALE GENOMIC DNA]</scope>
    <source>
        <strain evidence="3 4">Y2</strain>
    </source>
</reference>
<dbReference type="PANTHER" id="PTHR43174">
    <property type="entry name" value="UDP-N-ACETYLGLUCOSAMINE 2-EPIMERASE"/>
    <property type="match status" value="1"/>
</dbReference>
<accession>A0A4U1MMQ9</accession>
<gene>
    <name evidence="3" type="ORF">FBF83_03415</name>
</gene>
<feature type="domain" description="UDP-N-acetylglucosamine 2-epimerase" evidence="2">
    <location>
        <begin position="29"/>
        <end position="356"/>
    </location>
</feature>
<dbReference type="EC" id="5.1.3.14" evidence="3"/>
<name>A0A4U1MMQ9_9BACL</name>
<proteinExistence type="inferred from homology"/>
<dbReference type="RefSeq" id="WP_136945715.1">
    <property type="nucleotide sequence ID" value="NZ_SWFM01000001.1"/>
</dbReference>
<dbReference type="SUPFAM" id="SSF53756">
    <property type="entry name" value="UDP-Glycosyltransferase/glycogen phosphorylase"/>
    <property type="match status" value="1"/>
</dbReference>
<protein>
    <submittedName>
        <fullName evidence="3">UDP-N-acetylglucosamine 2-epimerase (Non-hydrolyzing)</fullName>
        <ecNumber evidence="3">5.1.3.14</ecNumber>
    </submittedName>
</protein>
<keyword evidence="1 3" id="KW-0413">Isomerase</keyword>
<comment type="similarity">
    <text evidence="1">Belongs to the UDP-N-acetylglucosamine 2-epimerase family.</text>
</comment>
<dbReference type="InterPro" id="IPR029767">
    <property type="entry name" value="WecB-like"/>
</dbReference>
<dbReference type="CDD" id="cd03786">
    <property type="entry name" value="GTB_UDP-GlcNAc_2-Epimerase"/>
    <property type="match status" value="1"/>
</dbReference>
<dbReference type="InterPro" id="IPR003331">
    <property type="entry name" value="UDP_GlcNAc_Epimerase_2_dom"/>
</dbReference>
<dbReference type="EMBL" id="SWFM01000001">
    <property type="protein sequence ID" value="TKD71862.1"/>
    <property type="molecule type" value="Genomic_DNA"/>
</dbReference>
<dbReference type="NCBIfam" id="TIGR00236">
    <property type="entry name" value="wecB"/>
    <property type="match status" value="1"/>
</dbReference>
<dbReference type="OrthoDB" id="9803238at2"/>
<evidence type="ECO:0000313" key="3">
    <source>
        <dbReference type="EMBL" id="TKD71862.1"/>
    </source>
</evidence>
<evidence type="ECO:0000259" key="2">
    <source>
        <dbReference type="Pfam" id="PF02350"/>
    </source>
</evidence>
<dbReference type="GO" id="GO:0008761">
    <property type="term" value="F:UDP-N-acetylglucosamine 2-epimerase activity"/>
    <property type="evidence" value="ECO:0007669"/>
    <property type="project" value="UniProtKB-EC"/>
</dbReference>
<dbReference type="Proteomes" id="UP000310541">
    <property type="component" value="Unassembled WGS sequence"/>
</dbReference>
<dbReference type="PANTHER" id="PTHR43174:SF1">
    <property type="entry name" value="UDP-N-ACETYLGLUCOSAMINE 2-EPIMERASE"/>
    <property type="match status" value="1"/>
</dbReference>
<dbReference type="Gene3D" id="3.40.50.2000">
    <property type="entry name" value="Glycogen Phosphorylase B"/>
    <property type="match status" value="2"/>
</dbReference>
<organism evidence="3 4">
    <name type="scientific">Guptibacillus hwajinpoensis</name>
    <dbReference type="NCBI Taxonomy" id="208199"/>
    <lineage>
        <taxon>Bacteria</taxon>
        <taxon>Bacillati</taxon>
        <taxon>Bacillota</taxon>
        <taxon>Bacilli</taxon>
        <taxon>Bacillales</taxon>
        <taxon>Guptibacillaceae</taxon>
        <taxon>Guptibacillus</taxon>
    </lineage>
</organism>
<sequence>MKIVTVLGTRPEIIRLSLIIKKLDQLADHHVLVHTGQNFTQTLSNVFFEELDVRKPDYILHNQQQSLGEQLATMYKELEKIFLKEKPDKVLVLGDTNSALSAILAERMGIPVVHMEAGNRCFDWSVPEEKNRRVIDAISTFNLPYTPQSRENLLKEGMASNRIYVSGNPIYEVLKHHDKKIEASAILDELQLTKESYFLVTAHRAENVDNEHHLTEILKALNLVAETYSMPVICSIHPRTQARLKQRADLTMHSLVEFHEPFGFFDFVKLEKHARCVLTDSGTVQEECCLFHVPTVTIRRTTERPETIACGSNIVTGLNAKHILQSVNVMVSQSPQWLFPIGYTDEDVSDKVVKFLMGGLTIVPQ</sequence>
<dbReference type="AlphaFoldDB" id="A0A4U1MMQ9"/>
<evidence type="ECO:0000256" key="1">
    <source>
        <dbReference type="RuleBase" id="RU003513"/>
    </source>
</evidence>
<comment type="caution">
    <text evidence="3">The sequence shown here is derived from an EMBL/GenBank/DDBJ whole genome shotgun (WGS) entry which is preliminary data.</text>
</comment>
<evidence type="ECO:0000313" key="4">
    <source>
        <dbReference type="Proteomes" id="UP000310541"/>
    </source>
</evidence>
<dbReference type="Pfam" id="PF02350">
    <property type="entry name" value="Epimerase_2"/>
    <property type="match status" value="1"/>
</dbReference>